<protein>
    <submittedName>
        <fullName evidence="1">Uncharacterized protein</fullName>
    </submittedName>
</protein>
<organism evidence="1 2">
    <name type="scientific">Pseudomonas monachiensis</name>
    <dbReference type="NCBI Taxonomy" id="3060212"/>
    <lineage>
        <taxon>Bacteria</taxon>
        <taxon>Pseudomonadati</taxon>
        <taxon>Pseudomonadota</taxon>
        <taxon>Gammaproteobacteria</taxon>
        <taxon>Pseudomonadales</taxon>
        <taxon>Pseudomonadaceae</taxon>
        <taxon>Pseudomonas</taxon>
    </lineage>
</organism>
<keyword evidence="2" id="KW-1185">Reference proteome</keyword>
<dbReference type="EMBL" id="JBJVNW010000001">
    <property type="protein sequence ID" value="MFM9516108.1"/>
    <property type="molecule type" value="Genomic_DNA"/>
</dbReference>
<evidence type="ECO:0000313" key="2">
    <source>
        <dbReference type="Proteomes" id="UP001631987"/>
    </source>
</evidence>
<accession>A0ABW9H239</accession>
<reference evidence="1 2" key="1">
    <citation type="submission" date="2024-12" db="EMBL/GenBank/DDBJ databases">
        <title>Pseudomonas species isolated from Lotus nodules promote plant growth.</title>
        <authorList>
            <person name="Yu Y.-H."/>
            <person name="Kurtenbach J."/>
            <person name="Crosbie D."/>
            <person name="Brachmann A."/>
            <person name="Marin M."/>
        </authorList>
    </citation>
    <scope>NUCLEOTIDE SEQUENCE [LARGE SCALE GENOMIC DNA]</scope>
    <source>
        <strain evidence="1 2">PLb12A</strain>
    </source>
</reference>
<dbReference type="RefSeq" id="WP_056726821.1">
    <property type="nucleotide sequence ID" value="NZ_CP178857.1"/>
</dbReference>
<comment type="caution">
    <text evidence="1">The sequence shown here is derived from an EMBL/GenBank/DDBJ whole genome shotgun (WGS) entry which is preliminary data.</text>
</comment>
<gene>
    <name evidence="1" type="ORF">ACKKH4_02435</name>
</gene>
<sequence>MKHLHAKCLKAALEATRCQGLRQVTGDHFTATIDGAAFNADDVQGFISFGVKIVVGVINEGNNRRYISVAADEDLGDGEHDVSLDGKVTIGYMIENAGEPNLEYPAESGRAHICGEGNQQEFSGSFNVKLIEESPYKEIEATFKVANLHRLA</sequence>
<dbReference type="Proteomes" id="UP001631987">
    <property type="component" value="Unassembled WGS sequence"/>
</dbReference>
<evidence type="ECO:0000313" key="1">
    <source>
        <dbReference type="EMBL" id="MFM9516108.1"/>
    </source>
</evidence>
<proteinExistence type="predicted"/>
<name>A0ABW9H239_9PSED</name>